<evidence type="ECO:0000256" key="1">
    <source>
        <dbReference type="SAM" id="Phobius"/>
    </source>
</evidence>
<feature type="transmembrane region" description="Helical" evidence="1">
    <location>
        <begin position="12"/>
        <end position="36"/>
    </location>
</feature>
<keyword evidence="1" id="KW-1133">Transmembrane helix</keyword>
<keyword evidence="1" id="KW-0812">Transmembrane</keyword>
<evidence type="ECO:0000313" key="3">
    <source>
        <dbReference type="Proteomes" id="UP001313282"/>
    </source>
</evidence>
<comment type="caution">
    <text evidence="2">The sequence shown here is derived from an EMBL/GenBank/DDBJ whole genome shotgun (WGS) entry which is preliminary data.</text>
</comment>
<proteinExistence type="predicted"/>
<reference evidence="2 3" key="1">
    <citation type="submission" date="2019-10" db="EMBL/GenBank/DDBJ databases">
        <authorList>
            <person name="Palmer J.M."/>
        </authorList>
    </citation>
    <scope>NUCLEOTIDE SEQUENCE [LARGE SCALE GENOMIC DNA]</scope>
    <source>
        <strain evidence="2 3">TWF718</strain>
    </source>
</reference>
<keyword evidence="3" id="KW-1185">Reference proteome</keyword>
<sequence>MLLGRRLSPFRLIIYGIILFVTITLFTGLSSVPLPLPTPATEAFSTIQTKAKEKLGPHIPSWYEPGAHKTPQPTNGTASTSSWYEHWTWLNPFGSSKDFSESRTVLPPLRKRCGIYAYYDKDVKKEGQGKVDDAVMLAWRRAWWAAGFEPIILNPSDARQHGLYKKVKGSLGGKDKLEYNMLRWLAWDRMGTGVLSDFRVFPMSTPGDRVIPFLRRCDYGLSITRFQGLGSALFAADSTFIKAVVNNITSTDLSTISEDITSPADLAPDFFSVDPTPTSIAYYSRKIVSEKYEKLEPYLLPKLINAHLHTHFLSQFPGGVQVLNPIESSIDILSLNTYTVAQKLLQCPESPLPGTFAPQKTDQKFVCDKDNIHVTNEYVNDPERFTVGGIPHPMTLQGIMNEKLIPELDWIRRNSSRDVFVRAITKKIAENGTGSGHRAVKLKELIAASLSSSLQSSTETGEGLAVSVWGSSERAWDLKELEWTLGFTFPDILPPAPHFDQGEETVKKHRQIIEDSKRAIKATTSGLKKLRGAIEGWNLADFEVWKFVEAFEERRKSEREEWVKREKVFGKGLERRCSYFGAVCT</sequence>
<gene>
    <name evidence="2" type="ORF">TWF718_007456</name>
</gene>
<dbReference type="AlphaFoldDB" id="A0AAN8MPD7"/>
<name>A0AAN8MPD7_9PEZI</name>
<dbReference type="EMBL" id="JAVHNR010000004">
    <property type="protein sequence ID" value="KAK6345544.1"/>
    <property type="molecule type" value="Genomic_DNA"/>
</dbReference>
<accession>A0AAN8MPD7</accession>
<dbReference type="Proteomes" id="UP001313282">
    <property type="component" value="Unassembled WGS sequence"/>
</dbReference>
<dbReference type="PANTHER" id="PTHR42055">
    <property type="entry name" value="YALI0E03476P"/>
    <property type="match status" value="1"/>
</dbReference>
<organism evidence="2 3">
    <name type="scientific">Orbilia javanica</name>
    <dbReference type="NCBI Taxonomy" id="47235"/>
    <lineage>
        <taxon>Eukaryota</taxon>
        <taxon>Fungi</taxon>
        <taxon>Dikarya</taxon>
        <taxon>Ascomycota</taxon>
        <taxon>Pezizomycotina</taxon>
        <taxon>Orbiliomycetes</taxon>
        <taxon>Orbiliales</taxon>
        <taxon>Orbiliaceae</taxon>
        <taxon>Orbilia</taxon>
    </lineage>
</organism>
<evidence type="ECO:0000313" key="2">
    <source>
        <dbReference type="EMBL" id="KAK6345544.1"/>
    </source>
</evidence>
<protein>
    <submittedName>
        <fullName evidence="2">Uncharacterized protein</fullName>
    </submittedName>
</protein>
<keyword evidence="1" id="KW-0472">Membrane</keyword>
<dbReference type="PANTHER" id="PTHR42055:SF1">
    <property type="entry name" value="YALI0E03476P"/>
    <property type="match status" value="1"/>
</dbReference>